<dbReference type="InterPro" id="IPR036513">
    <property type="entry name" value="STAS_dom_sf"/>
</dbReference>
<keyword evidence="3" id="KW-1185">Reference proteome</keyword>
<sequence>MSTPLTLTTARHPDGRALVTAVGEIDMSNSGALADALGTARENGGELVLDLTAVEYLDSAGLSVLFAHADHLELIAPQLLEPVLTLSGLPELATVHLAPPDAAPPAADVP</sequence>
<evidence type="ECO:0000259" key="1">
    <source>
        <dbReference type="PROSITE" id="PS50801"/>
    </source>
</evidence>
<reference evidence="2 3" key="1">
    <citation type="submission" date="2020-07" db="EMBL/GenBank/DDBJ databases">
        <title>Sequencing the genomes of 1000 actinobacteria strains.</title>
        <authorList>
            <person name="Klenk H.-P."/>
        </authorList>
    </citation>
    <scope>NUCLEOTIDE SEQUENCE [LARGE SCALE GENOMIC DNA]</scope>
    <source>
        <strain evidence="2 3">DSM 40398</strain>
    </source>
</reference>
<comment type="caution">
    <text evidence="2">The sequence shown here is derived from an EMBL/GenBank/DDBJ whole genome shotgun (WGS) entry which is preliminary data.</text>
</comment>
<dbReference type="Proteomes" id="UP000529783">
    <property type="component" value="Unassembled WGS sequence"/>
</dbReference>
<organism evidence="2 3">
    <name type="scientific">Actinomadura luteofluorescens</name>
    <dbReference type="NCBI Taxonomy" id="46163"/>
    <lineage>
        <taxon>Bacteria</taxon>
        <taxon>Bacillati</taxon>
        <taxon>Actinomycetota</taxon>
        <taxon>Actinomycetes</taxon>
        <taxon>Streptosporangiales</taxon>
        <taxon>Thermomonosporaceae</taxon>
        <taxon>Actinomadura</taxon>
    </lineage>
</organism>
<dbReference type="Gene3D" id="3.30.750.24">
    <property type="entry name" value="STAS domain"/>
    <property type="match status" value="1"/>
</dbReference>
<dbReference type="PROSITE" id="PS50801">
    <property type="entry name" value="STAS"/>
    <property type="match status" value="1"/>
</dbReference>
<dbReference type="AlphaFoldDB" id="A0A7Y9JE41"/>
<evidence type="ECO:0000313" key="3">
    <source>
        <dbReference type="Proteomes" id="UP000529783"/>
    </source>
</evidence>
<proteinExistence type="predicted"/>
<evidence type="ECO:0000313" key="2">
    <source>
        <dbReference type="EMBL" id="NYD45066.1"/>
    </source>
</evidence>
<accession>A0A7Y9JE41</accession>
<dbReference type="SUPFAM" id="SSF52091">
    <property type="entry name" value="SpoIIaa-like"/>
    <property type="match status" value="1"/>
</dbReference>
<dbReference type="Pfam" id="PF01740">
    <property type="entry name" value="STAS"/>
    <property type="match status" value="1"/>
</dbReference>
<name>A0A7Y9JE41_9ACTN</name>
<dbReference type="InterPro" id="IPR002645">
    <property type="entry name" value="STAS_dom"/>
</dbReference>
<gene>
    <name evidence="2" type="ORF">BJY14_001049</name>
</gene>
<dbReference type="RefSeq" id="WP_179842560.1">
    <property type="nucleotide sequence ID" value="NZ_JACCBA010000001.1"/>
</dbReference>
<dbReference type="CDD" id="cd07043">
    <property type="entry name" value="STAS_anti-anti-sigma_factors"/>
    <property type="match status" value="1"/>
</dbReference>
<dbReference type="EMBL" id="JACCBA010000001">
    <property type="protein sequence ID" value="NYD45066.1"/>
    <property type="molecule type" value="Genomic_DNA"/>
</dbReference>
<feature type="domain" description="STAS" evidence="1">
    <location>
        <begin position="6"/>
        <end position="65"/>
    </location>
</feature>
<protein>
    <submittedName>
        <fullName evidence="2">Anti-anti-sigma factor</fullName>
    </submittedName>
</protein>